<dbReference type="SUPFAM" id="SSF55856">
    <property type="entry name" value="Cytochrome b5-like heme/steroid binding domain"/>
    <property type="match status" value="1"/>
</dbReference>
<feature type="compositionally biased region" description="Basic and acidic residues" evidence="5">
    <location>
        <begin position="12"/>
        <end position="26"/>
    </location>
</feature>
<dbReference type="InterPro" id="IPR001199">
    <property type="entry name" value="Cyt_B5-like_heme/steroid-bd"/>
</dbReference>
<organism evidence="7 8">
    <name type="scientific">Malassezia cuniculi</name>
    <dbReference type="NCBI Taxonomy" id="948313"/>
    <lineage>
        <taxon>Eukaryota</taxon>
        <taxon>Fungi</taxon>
        <taxon>Dikarya</taxon>
        <taxon>Basidiomycota</taxon>
        <taxon>Ustilaginomycotina</taxon>
        <taxon>Malasseziomycetes</taxon>
        <taxon>Malasseziales</taxon>
        <taxon>Malasseziaceae</taxon>
        <taxon>Malassezia</taxon>
    </lineage>
</organism>
<dbReference type="InterPro" id="IPR036400">
    <property type="entry name" value="Cyt_B5-like_heme/steroid_sf"/>
</dbReference>
<evidence type="ECO:0000313" key="8">
    <source>
        <dbReference type="Proteomes" id="UP001219933"/>
    </source>
</evidence>
<dbReference type="FunFam" id="3.10.120.10:FF:000001">
    <property type="entry name" value="Cytochrome b5 reductase 4"/>
    <property type="match status" value="1"/>
</dbReference>
<dbReference type="GO" id="GO:0090524">
    <property type="term" value="F:cytochrome-b5 reductase activity, acting on NADH"/>
    <property type="evidence" value="ECO:0007669"/>
    <property type="project" value="UniProtKB-EC"/>
</dbReference>
<keyword evidence="8" id="KW-1185">Reference proteome</keyword>
<evidence type="ECO:0000256" key="5">
    <source>
        <dbReference type="SAM" id="MobiDB-lite"/>
    </source>
</evidence>
<evidence type="ECO:0000259" key="6">
    <source>
        <dbReference type="PROSITE" id="PS50255"/>
    </source>
</evidence>
<dbReference type="Proteomes" id="UP001219933">
    <property type="component" value="Chromosome 2"/>
</dbReference>
<keyword evidence="2 4" id="KW-0479">Metal-binding</keyword>
<dbReference type="EC" id="1.6.2.2" evidence="7"/>
<dbReference type="EMBL" id="CP119878">
    <property type="protein sequence ID" value="WFD34513.1"/>
    <property type="molecule type" value="Genomic_DNA"/>
</dbReference>
<keyword evidence="7" id="KW-0560">Oxidoreductase</keyword>
<dbReference type="SMART" id="SM01117">
    <property type="entry name" value="Cyt-b5"/>
    <property type="match status" value="1"/>
</dbReference>
<evidence type="ECO:0000256" key="1">
    <source>
        <dbReference type="ARBA" id="ARBA00022617"/>
    </source>
</evidence>
<reference evidence="7" key="1">
    <citation type="submission" date="2023-03" db="EMBL/GenBank/DDBJ databases">
        <title>Mating type loci evolution in Malassezia.</title>
        <authorList>
            <person name="Coelho M.A."/>
        </authorList>
    </citation>
    <scope>NUCLEOTIDE SEQUENCE</scope>
    <source>
        <strain evidence="7">CBS 11721</strain>
    </source>
</reference>
<evidence type="ECO:0000256" key="2">
    <source>
        <dbReference type="ARBA" id="ARBA00022723"/>
    </source>
</evidence>
<evidence type="ECO:0000313" key="7">
    <source>
        <dbReference type="EMBL" id="WFD34513.1"/>
    </source>
</evidence>
<feature type="region of interest" description="Disordered" evidence="5">
    <location>
        <begin position="1"/>
        <end position="110"/>
    </location>
</feature>
<dbReference type="PROSITE" id="PS00191">
    <property type="entry name" value="CYTOCHROME_B5_1"/>
    <property type="match status" value="1"/>
</dbReference>
<dbReference type="Gene3D" id="3.10.120.10">
    <property type="entry name" value="Cytochrome b5-like heme/steroid binding domain"/>
    <property type="match status" value="1"/>
</dbReference>
<dbReference type="PANTHER" id="PTHR46237">
    <property type="entry name" value="CYTOCHROME B5 REDUCTASE 4 FAMILY MEMBER"/>
    <property type="match status" value="1"/>
</dbReference>
<feature type="compositionally biased region" description="Polar residues" evidence="5">
    <location>
        <begin position="53"/>
        <end position="64"/>
    </location>
</feature>
<comment type="similarity">
    <text evidence="4">Belongs to the cytochrome b5 family.</text>
</comment>
<dbReference type="GO" id="GO:0020037">
    <property type="term" value="F:heme binding"/>
    <property type="evidence" value="ECO:0007669"/>
    <property type="project" value="UniProtKB-UniRule"/>
</dbReference>
<dbReference type="PANTHER" id="PTHR46237:SF1">
    <property type="entry name" value="CYTOCHROME B5 REDUCTASE 4"/>
    <property type="match status" value="1"/>
</dbReference>
<gene>
    <name evidence="7" type="ORF">MCUN1_001354</name>
</gene>
<accession>A0AAF0J5R8</accession>
<dbReference type="Pfam" id="PF00173">
    <property type="entry name" value="Cyt-b5"/>
    <property type="match status" value="1"/>
</dbReference>
<feature type="compositionally biased region" description="Basic and acidic residues" evidence="5">
    <location>
        <begin position="34"/>
        <end position="46"/>
    </location>
</feature>
<evidence type="ECO:0000256" key="4">
    <source>
        <dbReference type="RuleBase" id="RU362121"/>
    </source>
</evidence>
<sequence length="220" mass="24040">MLSWIRGAGWRQEADKPAQTQDEVKEAQGATGAAHDDGHSDCESTPKAKATMRATSPSPKSSLQLPAVSIPDISAPELTEPESPSDSMPAPSRRRAPRMDSLKPVPPPRVRAKVGLAPGCSPLDWARVKQTTDLRGGVTTMLRVTPSELQKHNTRSDAWTALEGRVYNITPYMRFHPGGERELLRVAGRDGTALFYKTHAWVNIDAILDRAMVGVLVRED</sequence>
<keyword evidence="3 4" id="KW-0408">Iron</keyword>
<proteinExistence type="inferred from homology"/>
<keyword evidence="1 4" id="KW-0349">Heme</keyword>
<dbReference type="InterPro" id="IPR051872">
    <property type="entry name" value="Cytochrome_b5/Flavoprotein_Rdt"/>
</dbReference>
<evidence type="ECO:0000256" key="3">
    <source>
        <dbReference type="ARBA" id="ARBA00023004"/>
    </source>
</evidence>
<protein>
    <submittedName>
        <fullName evidence="7">Cytochrome-b5 reductase</fullName>
        <ecNumber evidence="7">1.6.2.2</ecNumber>
    </submittedName>
</protein>
<dbReference type="AlphaFoldDB" id="A0AAF0J5R8"/>
<dbReference type="PROSITE" id="PS50255">
    <property type="entry name" value="CYTOCHROME_B5_2"/>
    <property type="match status" value="1"/>
</dbReference>
<dbReference type="InterPro" id="IPR018506">
    <property type="entry name" value="Cyt_B5_heme-BS"/>
</dbReference>
<name>A0AAF0J5R8_9BASI</name>
<dbReference type="GO" id="GO:0005737">
    <property type="term" value="C:cytoplasm"/>
    <property type="evidence" value="ECO:0007669"/>
    <property type="project" value="TreeGrafter"/>
</dbReference>
<dbReference type="GO" id="GO:0046872">
    <property type="term" value="F:metal ion binding"/>
    <property type="evidence" value="ECO:0007669"/>
    <property type="project" value="UniProtKB-UniRule"/>
</dbReference>
<feature type="domain" description="Cytochrome b5 heme-binding" evidence="6">
    <location>
        <begin position="141"/>
        <end position="217"/>
    </location>
</feature>